<sequence>MTEKADIRHLDLAPIPFGTPLPTKVSAQTLELLLTRRSAPAPTLGLPAPSEDEMEVLLKIGFRVPDHGKIGPWRIVRFTPQSKARLVDKLRALAEARGDKAQAGALLKLSTPPEALLVIYSPVQPHKIPLWEQMGSAFAICQNLLIAAGAMGYGANWITDWYAYDAEAKALLGLRDGEEVAGFIYLGTPSEAPLERDRPDYAERVSYWEG</sequence>
<keyword evidence="5 7" id="KW-0560">Oxidoreductase</keyword>
<dbReference type="EC" id="1.-.-.-" evidence="7"/>
<dbReference type="SUPFAM" id="SSF55469">
    <property type="entry name" value="FMN-dependent nitroreductase-like"/>
    <property type="match status" value="1"/>
</dbReference>
<evidence type="ECO:0000256" key="2">
    <source>
        <dbReference type="ARBA" id="ARBA00022630"/>
    </source>
</evidence>
<dbReference type="CDD" id="cd02135">
    <property type="entry name" value="YdjA-like"/>
    <property type="match status" value="1"/>
</dbReference>
<dbReference type="OrthoDB" id="9804207at2"/>
<comment type="cofactor">
    <cofactor evidence="8">
        <name>FMN</name>
        <dbReference type="ChEBI" id="CHEBI:58210"/>
    </cofactor>
    <text evidence="8">Binds 1 FMN per subunit.</text>
</comment>
<evidence type="ECO:0000259" key="9">
    <source>
        <dbReference type="Pfam" id="PF00881"/>
    </source>
</evidence>
<accession>A0A3G9G1C0</accession>
<keyword evidence="6 7" id="KW-0520">NAD</keyword>
<dbReference type="InterPro" id="IPR029479">
    <property type="entry name" value="Nitroreductase"/>
</dbReference>
<dbReference type="Proteomes" id="UP000278756">
    <property type="component" value="Chromosome 1"/>
</dbReference>
<reference evidence="11" key="2">
    <citation type="journal article" date="2017" name="Plant Physiol. Biochem.">
        <title>Differential oxidative and antioxidative response of duckweed Lemna minor toward plant growth promoting/inhibiting bacteria.</title>
        <authorList>
            <person name="Ishizawa H."/>
            <person name="Kuroda M."/>
            <person name="Morikawa M."/>
            <person name="Ike M."/>
        </authorList>
    </citation>
    <scope>NUCLEOTIDE SEQUENCE [LARGE SCALE GENOMIC DNA]</scope>
    <source>
        <strain evidence="11">M6</strain>
    </source>
</reference>
<name>A0A3G9G1C0_9CAUL</name>
<dbReference type="PANTHER" id="PTHR43821:SF1">
    <property type="entry name" value="NAD(P)H NITROREDUCTASE YDJA-RELATED"/>
    <property type="match status" value="1"/>
</dbReference>
<feature type="domain" description="Nitroreductase" evidence="9">
    <location>
        <begin position="49"/>
        <end position="187"/>
    </location>
</feature>
<dbReference type="EMBL" id="AP018827">
    <property type="protein sequence ID" value="BBF79655.1"/>
    <property type="molecule type" value="Genomic_DNA"/>
</dbReference>
<dbReference type="Gene3D" id="3.40.109.10">
    <property type="entry name" value="NADH Oxidase"/>
    <property type="match status" value="1"/>
</dbReference>
<dbReference type="Pfam" id="PF00881">
    <property type="entry name" value="Nitroreductase"/>
    <property type="match status" value="1"/>
</dbReference>
<feature type="binding site" evidence="8">
    <location>
        <position position="67"/>
    </location>
    <ligand>
        <name>FMN</name>
        <dbReference type="ChEBI" id="CHEBI:58210"/>
        <note>ligand shared between dimeric partners</note>
    </ligand>
</feature>
<reference evidence="11" key="1">
    <citation type="journal article" date="2017" name="Biotechnol. Biofuels">
        <title>Evaluation of environmental bacterial communities as a factor affecting the growth of duckweed Lemna minor.</title>
        <authorList>
            <person name="Ishizawa H."/>
            <person name="Kuroda M."/>
            <person name="Morikawa M."/>
            <person name="Ike M."/>
        </authorList>
    </citation>
    <scope>NUCLEOTIDE SEQUENCE [LARGE SCALE GENOMIC DNA]</scope>
    <source>
        <strain evidence="11">M6</strain>
    </source>
</reference>
<evidence type="ECO:0000313" key="10">
    <source>
        <dbReference type="EMBL" id="BBF79655.1"/>
    </source>
</evidence>
<evidence type="ECO:0000256" key="6">
    <source>
        <dbReference type="ARBA" id="ARBA00023027"/>
    </source>
</evidence>
<evidence type="ECO:0000256" key="3">
    <source>
        <dbReference type="ARBA" id="ARBA00022643"/>
    </source>
</evidence>
<organism evidence="10 11">
    <name type="scientific">Asticcacaulis excentricus</name>
    <dbReference type="NCBI Taxonomy" id="78587"/>
    <lineage>
        <taxon>Bacteria</taxon>
        <taxon>Pseudomonadati</taxon>
        <taxon>Pseudomonadota</taxon>
        <taxon>Alphaproteobacteria</taxon>
        <taxon>Caulobacterales</taxon>
        <taxon>Caulobacteraceae</taxon>
        <taxon>Asticcacaulis</taxon>
    </lineage>
</organism>
<comment type="similarity">
    <text evidence="1 7">Belongs to the nitroreductase family.</text>
</comment>
<evidence type="ECO:0000313" key="11">
    <source>
        <dbReference type="Proteomes" id="UP000278756"/>
    </source>
</evidence>
<evidence type="ECO:0000256" key="8">
    <source>
        <dbReference type="PIRSR" id="PIRSR000232-1"/>
    </source>
</evidence>
<dbReference type="InterPro" id="IPR000415">
    <property type="entry name" value="Nitroreductase-like"/>
</dbReference>
<evidence type="ECO:0000256" key="5">
    <source>
        <dbReference type="ARBA" id="ARBA00023002"/>
    </source>
</evidence>
<dbReference type="RefSeq" id="WP_126419646.1">
    <property type="nucleotide sequence ID" value="NZ_AP018827.1"/>
</dbReference>
<evidence type="ECO:0000256" key="7">
    <source>
        <dbReference type="PIRNR" id="PIRNR000232"/>
    </source>
</evidence>
<feature type="binding site" description="in other chain" evidence="8">
    <location>
        <begin position="36"/>
        <end position="38"/>
    </location>
    <ligand>
        <name>FMN</name>
        <dbReference type="ChEBI" id="CHEBI:58210"/>
        <note>ligand shared between dimeric partners</note>
    </ligand>
</feature>
<gene>
    <name evidence="10" type="ORF">EM6_0224</name>
</gene>
<feature type="binding site" description="in other chain" evidence="8">
    <location>
        <begin position="157"/>
        <end position="159"/>
    </location>
    <ligand>
        <name>FMN</name>
        <dbReference type="ChEBI" id="CHEBI:58210"/>
        <note>ligand shared between dimeric partners</note>
    </ligand>
</feature>
<evidence type="ECO:0000256" key="1">
    <source>
        <dbReference type="ARBA" id="ARBA00007118"/>
    </source>
</evidence>
<proteinExistence type="inferred from homology"/>
<keyword evidence="2 7" id="KW-0285">Flavoprotein</keyword>
<feature type="binding site" evidence="8">
    <location>
        <position position="63"/>
    </location>
    <ligand>
        <name>FMN</name>
        <dbReference type="ChEBI" id="CHEBI:58210"/>
        <note>ligand shared between dimeric partners</note>
    </ligand>
</feature>
<dbReference type="InterPro" id="IPR052530">
    <property type="entry name" value="NAD(P)H_nitroreductase"/>
</dbReference>
<keyword evidence="4 7" id="KW-0521">NADP</keyword>
<dbReference type="PIRSF" id="PIRSF000232">
    <property type="entry name" value="YdjA"/>
    <property type="match status" value="1"/>
</dbReference>
<evidence type="ECO:0000256" key="4">
    <source>
        <dbReference type="ARBA" id="ARBA00022857"/>
    </source>
</evidence>
<dbReference type="AlphaFoldDB" id="A0A3G9G1C0"/>
<dbReference type="GO" id="GO:0016491">
    <property type="term" value="F:oxidoreductase activity"/>
    <property type="evidence" value="ECO:0007669"/>
    <property type="project" value="UniProtKB-UniRule"/>
</dbReference>
<dbReference type="InterPro" id="IPR026021">
    <property type="entry name" value="YdjA-like"/>
</dbReference>
<dbReference type="PANTHER" id="PTHR43821">
    <property type="entry name" value="NAD(P)H NITROREDUCTASE YDJA-RELATED"/>
    <property type="match status" value="1"/>
</dbReference>
<keyword evidence="3 7" id="KW-0288">FMN</keyword>
<protein>
    <recommendedName>
        <fullName evidence="7">Putative NAD(P)H nitroreductase</fullName>
        <ecNumber evidence="7">1.-.-.-</ecNumber>
    </recommendedName>
</protein>